<gene>
    <name evidence="2" type="ORF">ACFFGN_35355</name>
</gene>
<proteinExistence type="predicted"/>
<keyword evidence="3" id="KW-1185">Reference proteome</keyword>
<evidence type="ECO:0000259" key="1">
    <source>
        <dbReference type="PROSITE" id="PS50994"/>
    </source>
</evidence>
<accession>A0ABV6QXN2</accession>
<dbReference type="RefSeq" id="WP_380057406.1">
    <property type="nucleotide sequence ID" value="NZ_JBHLTC010000053.1"/>
</dbReference>
<protein>
    <recommendedName>
        <fullName evidence="1">Integrase catalytic domain-containing protein</fullName>
    </recommendedName>
</protein>
<name>A0ABV6QXN2_9ACTN</name>
<evidence type="ECO:0000313" key="2">
    <source>
        <dbReference type="EMBL" id="MFC0629397.1"/>
    </source>
</evidence>
<dbReference type="PROSITE" id="PS50994">
    <property type="entry name" value="INTEGRASE"/>
    <property type="match status" value="1"/>
</dbReference>
<comment type="caution">
    <text evidence="2">The sequence shown here is derived from an EMBL/GenBank/DDBJ whole genome shotgun (WGS) entry which is preliminary data.</text>
</comment>
<dbReference type="InterPro" id="IPR001584">
    <property type="entry name" value="Integrase_cat-core"/>
</dbReference>
<sequence length="73" mass="7831">MGIKIIPYRPAAPEAKGLVALANGYLETSFLPGRCFTSTADFNAQLTGWLALTNLRPPVAPVVGWRSPSDSTR</sequence>
<evidence type="ECO:0000313" key="3">
    <source>
        <dbReference type="Proteomes" id="UP001589890"/>
    </source>
</evidence>
<reference evidence="2 3" key="1">
    <citation type="submission" date="2024-09" db="EMBL/GenBank/DDBJ databases">
        <authorList>
            <person name="Sun Q."/>
            <person name="Mori K."/>
        </authorList>
    </citation>
    <scope>NUCLEOTIDE SEQUENCE [LARGE SCALE GENOMIC DNA]</scope>
    <source>
        <strain evidence="2 3">CGMCC 1.15906</strain>
    </source>
</reference>
<organism evidence="2 3">
    <name type="scientific">Kribbella deserti</name>
    <dbReference type="NCBI Taxonomy" id="1926257"/>
    <lineage>
        <taxon>Bacteria</taxon>
        <taxon>Bacillati</taxon>
        <taxon>Actinomycetota</taxon>
        <taxon>Actinomycetes</taxon>
        <taxon>Propionibacteriales</taxon>
        <taxon>Kribbellaceae</taxon>
        <taxon>Kribbella</taxon>
    </lineage>
</organism>
<feature type="domain" description="Integrase catalytic" evidence="1">
    <location>
        <begin position="1"/>
        <end position="73"/>
    </location>
</feature>
<dbReference type="Proteomes" id="UP001589890">
    <property type="component" value="Unassembled WGS sequence"/>
</dbReference>
<dbReference type="EMBL" id="JBHLTC010000053">
    <property type="protein sequence ID" value="MFC0629397.1"/>
    <property type="molecule type" value="Genomic_DNA"/>
</dbReference>